<dbReference type="InterPro" id="IPR001173">
    <property type="entry name" value="Glyco_trans_2-like"/>
</dbReference>
<proteinExistence type="inferred from homology"/>
<evidence type="ECO:0000259" key="4">
    <source>
        <dbReference type="Pfam" id="PF00535"/>
    </source>
</evidence>
<gene>
    <name evidence="5" type="ORF">G8O29_09930</name>
</gene>
<dbReference type="PANTHER" id="PTHR43179:SF12">
    <property type="entry name" value="GALACTOFURANOSYLTRANSFERASE GLFT2"/>
    <property type="match status" value="1"/>
</dbReference>
<accession>A0ABX0G6Y5</accession>
<dbReference type="Gene3D" id="3.90.550.10">
    <property type="entry name" value="Spore Coat Polysaccharide Biosynthesis Protein SpsA, Chain A"/>
    <property type="match status" value="1"/>
</dbReference>
<dbReference type="CDD" id="cd04186">
    <property type="entry name" value="GT_2_like_c"/>
    <property type="match status" value="1"/>
</dbReference>
<dbReference type="SUPFAM" id="SSF53448">
    <property type="entry name" value="Nucleotide-diphospho-sugar transferases"/>
    <property type="match status" value="1"/>
</dbReference>
<keyword evidence="2" id="KW-0328">Glycosyltransferase</keyword>
<dbReference type="Proteomes" id="UP001515660">
    <property type="component" value="Unassembled WGS sequence"/>
</dbReference>
<keyword evidence="6" id="KW-1185">Reference proteome</keyword>
<comment type="caution">
    <text evidence="5">The sequence shown here is derived from an EMBL/GenBank/DDBJ whole genome shotgun (WGS) entry which is preliminary data.</text>
</comment>
<organism evidence="5 6">
    <name type="scientific">Rhodobacter calidifons</name>
    <dbReference type="NCBI Taxonomy" id="2715277"/>
    <lineage>
        <taxon>Bacteria</taxon>
        <taxon>Pseudomonadati</taxon>
        <taxon>Pseudomonadota</taxon>
        <taxon>Alphaproteobacteria</taxon>
        <taxon>Rhodobacterales</taxon>
        <taxon>Rhodobacter group</taxon>
        <taxon>Rhodobacter</taxon>
    </lineage>
</organism>
<evidence type="ECO:0000313" key="6">
    <source>
        <dbReference type="Proteomes" id="UP001515660"/>
    </source>
</evidence>
<dbReference type="RefSeq" id="WP_166403083.1">
    <property type="nucleotide sequence ID" value="NZ_JAANHS010000006.1"/>
</dbReference>
<evidence type="ECO:0000313" key="5">
    <source>
        <dbReference type="EMBL" id="NHB77057.1"/>
    </source>
</evidence>
<feature type="domain" description="Glycosyltransferase 2-like" evidence="4">
    <location>
        <begin position="42"/>
        <end position="140"/>
    </location>
</feature>
<dbReference type="PANTHER" id="PTHR43179">
    <property type="entry name" value="RHAMNOSYLTRANSFERASE WBBL"/>
    <property type="match status" value="1"/>
</dbReference>
<name>A0ABX0G6Y5_9RHOB</name>
<sequence length="325" mass="35429">MTRAQPEGPTVLTVLLNWRTADMTLRAADSAERAMQGIAGGIVVVDNDSGDGSFEKMSAALKDRPRFRVVQSGRNGGFGAGNNVGIRLGLPGGERPDFVYILNSDAFPAPDAIRRLLDYLEAHPKVGIAGSYIHGPDGEAHVTCFRFPSVASEFEGAARTGPISRLLRHRSVAIGVPEVTGPVDWLAGASMMLREAVIREVGIFDETFFLYFEETDLCRRAAEAGWPTHFVRESRVEHIGSVSTGMKGWKRVPGYWFDSRWHYFRKSGGTARAVAATAAHVAGGLILRMRRVVQPSIPPGPPHFLRDLVGHAFRRLVGKQGVDAK</sequence>
<reference evidence="5 6" key="1">
    <citation type="journal article" date="2022" name="Microorganisms">
        <title>Genome Sequence and Characterization of a Xanthorhodopsin-Containing, Aerobic Anoxygenic Phototrophic Rhodobacter Species, Isolated from Mesophilic Conditions at Yellowstone National Park.</title>
        <authorList>
            <person name="Kyndt J.A."/>
            <person name="Robertson S."/>
            <person name="Shoffstall I.B."/>
            <person name="Ramaley R.F."/>
            <person name="Meyer T.E."/>
        </authorList>
    </citation>
    <scope>NUCLEOTIDE SEQUENCE [LARGE SCALE GENOMIC DNA]</scope>
    <source>
        <strain evidence="5 6">M37P</strain>
    </source>
</reference>
<keyword evidence="3" id="KW-0808">Transferase</keyword>
<comment type="similarity">
    <text evidence="1">Belongs to the glycosyltransferase 2 family.</text>
</comment>
<evidence type="ECO:0000256" key="1">
    <source>
        <dbReference type="ARBA" id="ARBA00006739"/>
    </source>
</evidence>
<dbReference type="Pfam" id="PF00535">
    <property type="entry name" value="Glycos_transf_2"/>
    <property type="match status" value="1"/>
</dbReference>
<dbReference type="InterPro" id="IPR029044">
    <property type="entry name" value="Nucleotide-diphossugar_trans"/>
</dbReference>
<protein>
    <submittedName>
        <fullName evidence="5">Glycosyltransferase family 2 protein</fullName>
    </submittedName>
</protein>
<dbReference type="EMBL" id="JAANHS010000006">
    <property type="protein sequence ID" value="NHB77057.1"/>
    <property type="molecule type" value="Genomic_DNA"/>
</dbReference>
<evidence type="ECO:0000256" key="2">
    <source>
        <dbReference type="ARBA" id="ARBA00022676"/>
    </source>
</evidence>
<evidence type="ECO:0000256" key="3">
    <source>
        <dbReference type="ARBA" id="ARBA00022679"/>
    </source>
</evidence>